<keyword evidence="4" id="KW-0560">Oxidoreductase</keyword>
<evidence type="ECO:0000256" key="4">
    <source>
        <dbReference type="RuleBase" id="RU363097"/>
    </source>
</evidence>
<accession>A0A1S4EX39</accession>
<evidence type="ECO:0000256" key="1">
    <source>
        <dbReference type="ARBA" id="ARBA00005928"/>
    </source>
</evidence>
<dbReference type="GO" id="GO:0005777">
    <property type="term" value="C:peroxisome"/>
    <property type="evidence" value="ECO:0007669"/>
    <property type="project" value="TreeGrafter"/>
</dbReference>
<dbReference type="InterPro" id="IPR026055">
    <property type="entry name" value="FAR"/>
</dbReference>
<feature type="domain" description="Fatty acyl-CoA reductase C-terminal" evidence="5">
    <location>
        <begin position="356"/>
        <end position="445"/>
    </location>
</feature>
<dbReference type="OMA" id="LVGWINN"/>
<keyword evidence="4" id="KW-0812">Transmembrane</keyword>
<evidence type="ECO:0000256" key="2">
    <source>
        <dbReference type="ARBA" id="ARBA00022516"/>
    </source>
</evidence>
<dbReference type="AlphaFoldDB" id="A0A1S4EX39"/>
<name>A0A1S4EX39_AEDAE</name>
<dbReference type="PANTHER" id="PTHR11011:SF81">
    <property type="entry name" value="FATTY ACYL-COA REDUCTASE"/>
    <property type="match status" value="1"/>
</dbReference>
<dbReference type="Gene3D" id="3.40.50.720">
    <property type="entry name" value="NAD(P)-binding Rossmann-like Domain"/>
    <property type="match status" value="1"/>
</dbReference>
<evidence type="ECO:0000259" key="6">
    <source>
        <dbReference type="Pfam" id="PF07993"/>
    </source>
</evidence>
<proteinExistence type="inferred from homology"/>
<dbReference type="HOGENOM" id="CLU_024661_0_1_1"/>
<dbReference type="InterPro" id="IPR033640">
    <property type="entry name" value="FAR_C"/>
</dbReference>
<dbReference type="CDD" id="cd09071">
    <property type="entry name" value="FAR_C"/>
    <property type="match status" value="1"/>
</dbReference>
<keyword evidence="2 4" id="KW-0444">Lipid biosynthesis</keyword>
<keyword evidence="3 4" id="KW-0443">Lipid metabolism</keyword>
<evidence type="ECO:0000259" key="5">
    <source>
        <dbReference type="Pfam" id="PF03015"/>
    </source>
</evidence>
<feature type="domain" description="Thioester reductase (TE)" evidence="6">
    <location>
        <begin position="15"/>
        <end position="283"/>
    </location>
</feature>
<dbReference type="PANTHER" id="PTHR11011">
    <property type="entry name" value="MALE STERILITY PROTEIN 2-RELATED"/>
    <property type="match status" value="1"/>
</dbReference>
<dbReference type="EMBL" id="CH477203">
    <property type="protein sequence ID" value="EAT48011.1"/>
    <property type="molecule type" value="Genomic_DNA"/>
</dbReference>
<evidence type="ECO:0000313" key="8">
    <source>
        <dbReference type="Proteomes" id="UP000682892"/>
    </source>
</evidence>
<dbReference type="SUPFAM" id="SSF51735">
    <property type="entry name" value="NAD(P)-binding Rossmann-fold domains"/>
    <property type="match status" value="1"/>
</dbReference>
<reference evidence="7" key="2">
    <citation type="journal article" date="2007" name="Science">
        <title>Genome sequence of Aedes aegypti, a major arbovirus vector.</title>
        <authorList>
            <person name="Nene V."/>
            <person name="Wortman J.R."/>
            <person name="Lawson D."/>
            <person name="Haas B."/>
            <person name="Kodira C."/>
            <person name="Tu Z.J."/>
            <person name="Loftus B."/>
            <person name="Xi Z."/>
            <person name="Megy K."/>
            <person name="Grabherr M."/>
            <person name="Ren Q."/>
            <person name="Zdobnov E.M."/>
            <person name="Lobo N.F."/>
            <person name="Campbell K.S."/>
            <person name="Brown S.E."/>
            <person name="Bonaldo M.F."/>
            <person name="Zhu J."/>
            <person name="Sinkins S.P."/>
            <person name="Hogenkamp D.G."/>
            <person name="Amedeo P."/>
            <person name="Arensburger P."/>
            <person name="Atkinson P.W."/>
            <person name="Bidwell S."/>
            <person name="Biedler J."/>
            <person name="Birney E."/>
            <person name="Bruggner R.V."/>
            <person name="Costas J."/>
            <person name="Coy M.R."/>
            <person name="Crabtree J."/>
            <person name="Crawford M."/>
            <person name="Debruyn B."/>
            <person name="Decaprio D."/>
            <person name="Eiglmeier K."/>
            <person name="Eisenstadt E."/>
            <person name="El-Dorry H."/>
            <person name="Gelbart W.M."/>
            <person name="Gomes S.L."/>
            <person name="Hammond M."/>
            <person name="Hannick L.I."/>
            <person name="Hogan J.R."/>
            <person name="Holmes M.H."/>
            <person name="Jaffe D."/>
            <person name="Johnston J.S."/>
            <person name="Kennedy R.C."/>
            <person name="Koo H."/>
            <person name="Kravitz S."/>
            <person name="Kriventseva E.V."/>
            <person name="Kulp D."/>
            <person name="Labutti K."/>
            <person name="Lee E."/>
            <person name="Li S."/>
            <person name="Lovin D.D."/>
            <person name="Mao C."/>
            <person name="Mauceli E."/>
            <person name="Menck C.F."/>
            <person name="Miller J.R."/>
            <person name="Montgomery P."/>
            <person name="Mori A."/>
            <person name="Nascimento A.L."/>
            <person name="Naveira H.F."/>
            <person name="Nusbaum C."/>
            <person name="O'leary S."/>
            <person name="Orvis J."/>
            <person name="Pertea M."/>
            <person name="Quesneville H."/>
            <person name="Reidenbach K.R."/>
            <person name="Rogers Y.H."/>
            <person name="Roth C.W."/>
            <person name="Schneider J.R."/>
            <person name="Schatz M."/>
            <person name="Shumway M."/>
            <person name="Stanke M."/>
            <person name="Stinson E.O."/>
            <person name="Tubio J.M."/>
            <person name="Vanzee J.P."/>
            <person name="Verjovski-Almeida S."/>
            <person name="Werner D."/>
            <person name="White O."/>
            <person name="Wyder S."/>
            <person name="Zeng Q."/>
            <person name="Zhao Q."/>
            <person name="Zhao Y."/>
            <person name="Hill C.A."/>
            <person name="Raikhel A.S."/>
            <person name="Soares M.B."/>
            <person name="Knudson D.L."/>
            <person name="Lee N.H."/>
            <person name="Galagan J."/>
            <person name="Salzberg S.L."/>
            <person name="Paulsen I.T."/>
            <person name="Dimopoulos G."/>
            <person name="Collins F.H."/>
            <person name="Birren B."/>
            <person name="Fraser-Liggett C.M."/>
            <person name="Severson D.W."/>
        </authorList>
    </citation>
    <scope>NUCLEOTIDE SEQUENCE [LARGE SCALE GENOMIC DNA]</scope>
    <source>
        <strain evidence="7">Liverpool</strain>
    </source>
</reference>
<keyword evidence="4" id="KW-1133">Transmembrane helix</keyword>
<dbReference type="InterPro" id="IPR036291">
    <property type="entry name" value="NAD(P)-bd_dom_sf"/>
</dbReference>
<organism evidence="7 8">
    <name type="scientific">Aedes aegypti</name>
    <name type="common">Yellowfever mosquito</name>
    <name type="synonym">Culex aegypti</name>
    <dbReference type="NCBI Taxonomy" id="7159"/>
    <lineage>
        <taxon>Eukaryota</taxon>
        <taxon>Metazoa</taxon>
        <taxon>Ecdysozoa</taxon>
        <taxon>Arthropoda</taxon>
        <taxon>Hexapoda</taxon>
        <taxon>Insecta</taxon>
        <taxon>Pterygota</taxon>
        <taxon>Neoptera</taxon>
        <taxon>Endopterygota</taxon>
        <taxon>Diptera</taxon>
        <taxon>Nematocera</taxon>
        <taxon>Culicoidea</taxon>
        <taxon>Culicidae</taxon>
        <taxon>Culicinae</taxon>
        <taxon>Aedini</taxon>
        <taxon>Aedes</taxon>
        <taxon>Stegomyia</taxon>
    </lineage>
</organism>
<reference evidence="7" key="1">
    <citation type="submission" date="2005-10" db="EMBL/GenBank/DDBJ databases">
        <authorList>
            <person name="Loftus B.J."/>
            <person name="Nene V.M."/>
            <person name="Hannick L.I."/>
            <person name="Bidwell S."/>
            <person name="Haas B."/>
            <person name="Amedeo P."/>
            <person name="Orvis J."/>
            <person name="Wortman J.R."/>
            <person name="White O.R."/>
            <person name="Salzberg S."/>
            <person name="Shumway M."/>
            <person name="Koo H."/>
            <person name="Zhao Y."/>
            <person name="Holmes M."/>
            <person name="Miller J."/>
            <person name="Schatz M."/>
            <person name="Pop M."/>
            <person name="Pai G."/>
            <person name="Utterback T."/>
            <person name="Rogers Y.-H."/>
            <person name="Kravitz S."/>
            <person name="Fraser C.M."/>
        </authorList>
    </citation>
    <scope>NUCLEOTIDE SEQUENCE</scope>
    <source>
        <strain evidence="7">Liverpool</strain>
    </source>
</reference>
<dbReference type="InterPro" id="IPR013120">
    <property type="entry name" value="FAR_NAD-bd"/>
</dbReference>
<dbReference type="Pfam" id="PF07993">
    <property type="entry name" value="NAD_binding_4"/>
    <property type="match status" value="1"/>
</dbReference>
<feature type="transmembrane region" description="Helical" evidence="4">
    <location>
        <begin position="6"/>
        <end position="27"/>
    </location>
</feature>
<keyword evidence="4" id="KW-0472">Membrane</keyword>
<keyword evidence="4" id="KW-0521">NADP</keyword>
<dbReference type="GO" id="GO:0102965">
    <property type="term" value="F:alcohol-forming long-chain fatty acyl-CoA reductase activity"/>
    <property type="evidence" value="ECO:0007669"/>
    <property type="project" value="UniProtKB-EC"/>
</dbReference>
<reference evidence="7" key="3">
    <citation type="submission" date="2012-09" db="EMBL/GenBank/DDBJ databases">
        <authorList>
            <consortium name="VectorBase"/>
        </authorList>
    </citation>
    <scope>NUCLEOTIDE SEQUENCE</scope>
    <source>
        <strain evidence="7">Liverpool</strain>
    </source>
</reference>
<sequence length="447" mass="50937">MTSVQQFYKGSTILISGATGFLGHILLEKTLRTLQPRKVYLLIRKKKGLDAQQRLREMMRGVVFDRVRSLSSVAKVEAVEVDSSRPDLALDAETRRQLEEEVEIVFQLAASVSFNESLETALRENVQNNLHLYELVKSMENLQAAMQVSTIYSNCDLKTIGEKVYNGVGFGGYNSILKLLRGLDDKEKEVLTPFILKGLPNTYTFAKKCIESQIEQEFSHLPFGIFRPPGITTTYREPLVGWINNLYGAGGYVLPLIFGLYSAFYVDNATVLMLAPVDYCANALLLSASDVARNFNNRGSDIPVYNYTGNYCPNAGDMYKYLTEGLPVPQRYIYRHFMHTRTSNETRYRFAMQLMRVHASALDQIRIMTGQRPGIRKAIDRALQMTNKSRPLTVTKWDIENANIRRIQQNLDPKERKMFNCDLGSVDWRQHFAGFIPGIKKYVLKMA</sequence>
<evidence type="ECO:0000313" key="7">
    <source>
        <dbReference type="EMBL" id="EAT48011.1"/>
    </source>
</evidence>
<dbReference type="GO" id="GO:0080019">
    <property type="term" value="F:alcohol-forming very long-chain fatty acyl-CoA reductase activity"/>
    <property type="evidence" value="ECO:0007669"/>
    <property type="project" value="InterPro"/>
</dbReference>
<comment type="catalytic activity">
    <reaction evidence="4">
        <text>a long-chain fatty acyl-CoA + 2 NADPH + 2 H(+) = a long-chain primary fatty alcohol + 2 NADP(+) + CoA</text>
        <dbReference type="Rhea" id="RHEA:52716"/>
        <dbReference type="ChEBI" id="CHEBI:15378"/>
        <dbReference type="ChEBI" id="CHEBI:57287"/>
        <dbReference type="ChEBI" id="CHEBI:57783"/>
        <dbReference type="ChEBI" id="CHEBI:58349"/>
        <dbReference type="ChEBI" id="CHEBI:77396"/>
        <dbReference type="ChEBI" id="CHEBI:83139"/>
        <dbReference type="EC" id="1.2.1.84"/>
    </reaction>
</comment>
<dbReference type="Pfam" id="PF03015">
    <property type="entry name" value="Sterile"/>
    <property type="match status" value="1"/>
</dbReference>
<dbReference type="KEGG" id="aag:5567183"/>
<feature type="transmembrane region" description="Helical" evidence="4">
    <location>
        <begin position="246"/>
        <end position="266"/>
    </location>
</feature>
<gene>
    <name evidence="7" type="ORF">AaeL_AAEL000876</name>
</gene>
<evidence type="ECO:0000256" key="3">
    <source>
        <dbReference type="ARBA" id="ARBA00023098"/>
    </source>
</evidence>
<comment type="function">
    <text evidence="4">Catalyzes the reduction of fatty acyl-CoA to fatty alcohols.</text>
</comment>
<comment type="similarity">
    <text evidence="1 4">Belongs to the fatty acyl-CoA reductase family.</text>
</comment>
<dbReference type="Proteomes" id="UP000682892">
    <property type="component" value="Unassembled WGS sequence"/>
</dbReference>
<dbReference type="EC" id="1.2.1.84" evidence="4"/>
<protein>
    <recommendedName>
        <fullName evidence="4">Fatty acyl-CoA reductase</fullName>
        <ecNumber evidence="4">1.2.1.84</ecNumber>
    </recommendedName>
</protein>
<dbReference type="OrthoDB" id="429813at2759"/>
<dbReference type="GO" id="GO:0035336">
    <property type="term" value="P:long-chain fatty-acyl-CoA metabolic process"/>
    <property type="evidence" value="ECO:0007669"/>
    <property type="project" value="TreeGrafter"/>
</dbReference>